<dbReference type="AlphaFoldDB" id="A0A151Y038"/>
<comment type="caution">
    <text evidence="1">The sequence shown here is derived from an EMBL/GenBank/DDBJ whole genome shotgun (WGS) entry which is preliminary data.</text>
</comment>
<evidence type="ECO:0000313" key="2">
    <source>
        <dbReference type="Proteomes" id="UP000076276"/>
    </source>
</evidence>
<gene>
    <name evidence="1" type="ORF">AZH43_14455</name>
</gene>
<proteinExistence type="predicted"/>
<evidence type="ECO:0000313" key="1">
    <source>
        <dbReference type="EMBL" id="KYQ71421.1"/>
    </source>
</evidence>
<sequence length="70" mass="7681">MVDQCVEMNQCTGQDNKVGIGMQYRNRKVGINEASAGEALKLNSVIDDSCMYRSSTESLSIDYGGRTKRG</sequence>
<organism evidence="1 2">
    <name type="scientific">Acinetobacter pragensis</name>
    <dbReference type="NCBI Taxonomy" id="1806892"/>
    <lineage>
        <taxon>Bacteria</taxon>
        <taxon>Pseudomonadati</taxon>
        <taxon>Pseudomonadota</taxon>
        <taxon>Gammaproteobacteria</taxon>
        <taxon>Moraxellales</taxon>
        <taxon>Moraxellaceae</taxon>
        <taxon>Acinetobacter</taxon>
    </lineage>
</organism>
<dbReference type="Proteomes" id="UP000076276">
    <property type="component" value="Unassembled WGS sequence"/>
</dbReference>
<reference evidence="1 2" key="1">
    <citation type="submission" date="2016-03" db="EMBL/GenBank/DDBJ databases">
        <title>Acinetobacter genomospecies 28 strain ANC 4149.</title>
        <authorList>
            <person name="Radolfova-Krizova L."/>
            <person name="Nemec A."/>
        </authorList>
    </citation>
    <scope>NUCLEOTIDE SEQUENCE [LARGE SCALE GENOMIC DNA]</scope>
    <source>
        <strain evidence="1 2">ANC 4149</strain>
    </source>
</reference>
<keyword evidence="2" id="KW-1185">Reference proteome</keyword>
<name>A0A151Y038_9GAMM</name>
<protein>
    <submittedName>
        <fullName evidence="1">Uncharacterized protein</fullName>
    </submittedName>
</protein>
<accession>A0A151Y038</accession>
<dbReference type="EMBL" id="LUAW01000026">
    <property type="protein sequence ID" value="KYQ71421.1"/>
    <property type="molecule type" value="Genomic_DNA"/>
</dbReference>